<evidence type="ECO:0000313" key="2">
    <source>
        <dbReference type="EMBL" id="CEM51455.1"/>
    </source>
</evidence>
<dbReference type="VEuPathDB" id="CryptoDB:Cvel_35428"/>
<sequence length="390" mass="42164">MIVHAVGQTQSRFLRSNHEAFAAQFPSIVPPPPPGPPPTASVSSQGAAPFVPPPPHDPPPASSHSQHQQGVYVVPSFYPSAQWQSKGSGAGPSSSSYGGENAGRRFQGGAASSKRDRQPPTSYRDSTDSPQMNKSAKQFHWGGNGQRGKGKPGALGSVSDISSPCLLNMIQTLASLNLSLREILLLKDCGCTCPFYCDILFGQRKGWIDRSSIPQAISRWIFGWQRIDIGIKPGGGRFKAVAFGWMRLRLQSTEGEEPIILDAPVVFGYSSSDVPLPLMMGNTAEMEWGVETSYRAALSVDFESIGPESAQYHQAIPIHLSFTNREDMREMKSTWRVIPRCPLTHTFMTVLPTDDSPSNAPTHLFRSPTLSGRSSPGGTQKGKQGGSVMV</sequence>
<feature type="region of interest" description="Disordered" evidence="1">
    <location>
        <begin position="24"/>
        <end position="155"/>
    </location>
</feature>
<feature type="compositionally biased region" description="Low complexity" evidence="1">
    <location>
        <begin position="85"/>
        <end position="99"/>
    </location>
</feature>
<organism evidence="2">
    <name type="scientific">Chromera velia CCMP2878</name>
    <dbReference type="NCBI Taxonomy" id="1169474"/>
    <lineage>
        <taxon>Eukaryota</taxon>
        <taxon>Sar</taxon>
        <taxon>Alveolata</taxon>
        <taxon>Colpodellida</taxon>
        <taxon>Chromeraceae</taxon>
        <taxon>Chromera</taxon>
    </lineage>
</organism>
<gene>
    <name evidence="2" type="ORF">Cvel_35428</name>
</gene>
<proteinExistence type="predicted"/>
<feature type="compositionally biased region" description="Polar residues" evidence="1">
    <location>
        <begin position="119"/>
        <end position="136"/>
    </location>
</feature>
<reference evidence="2" key="1">
    <citation type="submission" date="2014-11" db="EMBL/GenBank/DDBJ databases">
        <authorList>
            <person name="Otto D Thomas"/>
            <person name="Naeem Raeece"/>
        </authorList>
    </citation>
    <scope>NUCLEOTIDE SEQUENCE</scope>
</reference>
<evidence type="ECO:0000256" key="1">
    <source>
        <dbReference type="SAM" id="MobiDB-lite"/>
    </source>
</evidence>
<feature type="compositionally biased region" description="Gly residues" evidence="1">
    <location>
        <begin position="142"/>
        <end position="153"/>
    </location>
</feature>
<accession>A0A0G4I3C7</accession>
<protein>
    <submittedName>
        <fullName evidence="2">Uncharacterized protein</fullName>
    </submittedName>
</protein>
<feature type="compositionally biased region" description="Pro residues" evidence="1">
    <location>
        <begin position="50"/>
        <end position="61"/>
    </location>
</feature>
<feature type="region of interest" description="Disordered" evidence="1">
    <location>
        <begin position="352"/>
        <end position="390"/>
    </location>
</feature>
<feature type="compositionally biased region" description="Polar residues" evidence="1">
    <location>
        <begin position="368"/>
        <end position="378"/>
    </location>
</feature>
<feature type="compositionally biased region" description="Pro residues" evidence="1">
    <location>
        <begin position="28"/>
        <end position="39"/>
    </location>
</feature>
<dbReference type="AlphaFoldDB" id="A0A0G4I3C7"/>
<name>A0A0G4I3C7_9ALVE</name>
<dbReference type="PhylomeDB" id="A0A0G4I3C7"/>
<dbReference type="EMBL" id="CDMZ01004952">
    <property type="protein sequence ID" value="CEM51455.1"/>
    <property type="molecule type" value="Genomic_DNA"/>
</dbReference>
<feature type="compositionally biased region" description="Gly residues" evidence="1">
    <location>
        <begin position="379"/>
        <end position="390"/>
    </location>
</feature>